<dbReference type="SUPFAM" id="SSF52058">
    <property type="entry name" value="L domain-like"/>
    <property type="match status" value="1"/>
</dbReference>
<dbReference type="Proteomes" id="UP000095333">
    <property type="component" value="Unassembled WGS sequence"/>
</dbReference>
<dbReference type="Gene3D" id="2.60.40.2340">
    <property type="match status" value="1"/>
</dbReference>
<sequence length="684" mass="74121">MNKIYHFILFCFATLCLAACSDDDPEVSGIDGKDHFISEFALTVDGITYQAMIVGDKITVEIPYNTSLKGATVEYALCEGASINPNPSTIEDWENEWKFVVTSKMQDSKVYSYTYQYTDIEQSGSVVLATQAEVDNFAKTGINKIEGSLTIGTADGEEITNLDGLANLKQISNSLVINPSYKGTDLTGLDNLEQLGSFKLGSTTSASKNIMLKTVNLPSLLGVTGDFVVNSSVIEKISIPKVEFIGEDMYITSDALLDLDANAVESVGASLIVKGSVAQKESATTEAIVFSALKQVGNELTIQYFPKLQGIYLPALESVAGTASFSDMSSIGSLAMTELHSVGGLTIKNCKEISIVELPGLISCGETSVDANKVNKLNIASLKDVLGDMTLTNLLIEELDLSQINFNGNTLTLQCKQLNKIVGSETFNGSLFLLPKDCRLTEFTLEGISNIQGDFQCIDYFYVKEFVMPFIRVAGDMTIALNSGSVNTAAEIEFPKLQEIGGTLTLGTNRNANNITFPLLKKILGSCSVTTYKLKNDIEFTNLESIGTDGADAQIKFEIEATNILCPKLKTINGKFDIATSSFMFDMEVDKVSYPNVESISENLSITCPYSDFGSNGILSIDFSGLKSAKGISISGQGDVTDFSSFKYLFENNVLTGESQWSVKECGYNPTFQEMKDGKYKLAE</sequence>
<keyword evidence="5" id="KW-0325">Glycoprotein</keyword>
<keyword evidence="3" id="KW-0964">Secreted</keyword>
<dbReference type="InterPro" id="IPR036941">
    <property type="entry name" value="Rcpt_L-dom_sf"/>
</dbReference>
<accession>A0A173ZP83</accession>
<evidence type="ECO:0000256" key="6">
    <source>
        <dbReference type="SAM" id="SignalP"/>
    </source>
</evidence>
<gene>
    <name evidence="7" type="ORF">ERS852457_00821</name>
</gene>
<comment type="subcellular location">
    <subcellularLocation>
        <location evidence="1">Secreted</location>
        <location evidence="1">Cell wall</location>
    </subcellularLocation>
</comment>
<dbReference type="GeneID" id="60060625"/>
<dbReference type="AlphaFoldDB" id="A0A173ZP83"/>
<evidence type="ECO:0000256" key="5">
    <source>
        <dbReference type="ARBA" id="ARBA00023180"/>
    </source>
</evidence>
<dbReference type="PANTHER" id="PTHR31018:SF3">
    <property type="entry name" value="RECEPTOR PROTEIN-TYROSINE KINASE"/>
    <property type="match status" value="1"/>
</dbReference>
<evidence type="ECO:0000313" key="8">
    <source>
        <dbReference type="Proteomes" id="UP000095333"/>
    </source>
</evidence>
<dbReference type="GO" id="GO:0030313">
    <property type="term" value="C:cell envelope"/>
    <property type="evidence" value="ECO:0007669"/>
    <property type="project" value="UniProtKB-SubCell"/>
</dbReference>
<reference evidence="7 8" key="1">
    <citation type="submission" date="2015-09" db="EMBL/GenBank/DDBJ databases">
        <authorList>
            <consortium name="Pathogen Informatics"/>
        </authorList>
    </citation>
    <scope>NUCLEOTIDE SEQUENCE [LARGE SCALE GENOMIC DNA]</scope>
    <source>
        <strain evidence="7 8">2789STDY5834842</strain>
    </source>
</reference>
<dbReference type="EMBL" id="CYZI01000002">
    <property type="protein sequence ID" value="CUN77256.1"/>
    <property type="molecule type" value="Genomic_DNA"/>
</dbReference>
<dbReference type="RefSeq" id="WP_004320569.1">
    <property type="nucleotide sequence ID" value="NZ_CYZI01000002.1"/>
</dbReference>
<dbReference type="PANTHER" id="PTHR31018">
    <property type="entry name" value="SPORULATION-SPECIFIC PROTEIN-RELATED"/>
    <property type="match status" value="1"/>
</dbReference>
<organism evidence="7 8">
    <name type="scientific">Phocaeicola vulgatus</name>
    <name type="common">Bacteroides vulgatus</name>
    <dbReference type="NCBI Taxonomy" id="821"/>
    <lineage>
        <taxon>Bacteria</taxon>
        <taxon>Pseudomonadati</taxon>
        <taxon>Bacteroidota</taxon>
        <taxon>Bacteroidia</taxon>
        <taxon>Bacteroidales</taxon>
        <taxon>Bacteroidaceae</taxon>
        <taxon>Phocaeicola</taxon>
    </lineage>
</organism>
<dbReference type="Gene3D" id="3.80.20.20">
    <property type="entry name" value="Receptor L-domain"/>
    <property type="match status" value="1"/>
</dbReference>
<feature type="chain" id="PRO_5008017071" evidence="6">
    <location>
        <begin position="19"/>
        <end position="684"/>
    </location>
</feature>
<feature type="signal peptide" evidence="6">
    <location>
        <begin position="1"/>
        <end position="18"/>
    </location>
</feature>
<proteinExistence type="predicted"/>
<name>A0A173ZP83_PHOVU</name>
<evidence type="ECO:0000256" key="4">
    <source>
        <dbReference type="ARBA" id="ARBA00022729"/>
    </source>
</evidence>
<keyword evidence="4 6" id="KW-0732">Signal</keyword>
<evidence type="ECO:0000256" key="3">
    <source>
        <dbReference type="ARBA" id="ARBA00022525"/>
    </source>
</evidence>
<evidence type="ECO:0000256" key="2">
    <source>
        <dbReference type="ARBA" id="ARBA00022512"/>
    </source>
</evidence>
<protein>
    <submittedName>
        <fullName evidence="7">Cell wall biogenesis protein</fullName>
    </submittedName>
</protein>
<evidence type="ECO:0000313" key="7">
    <source>
        <dbReference type="EMBL" id="CUN77256.1"/>
    </source>
</evidence>
<evidence type="ECO:0000256" key="1">
    <source>
        <dbReference type="ARBA" id="ARBA00004191"/>
    </source>
</evidence>
<keyword evidence="2" id="KW-0134">Cell wall</keyword>
<dbReference type="InterPro" id="IPR051648">
    <property type="entry name" value="CWI-Assembly_Regulator"/>
</dbReference>